<sequence>MTATDEATALVDRVVTRLGRLDTLVNAAGIKTHHPKGPVSHAGGAHNLWVVGPKSRSANHADLRLCPAA</sequence>
<dbReference type="SUPFAM" id="SSF51735">
    <property type="entry name" value="NAD(P)-binding Rossmann-fold domains"/>
    <property type="match status" value="1"/>
</dbReference>
<proteinExistence type="predicted"/>
<dbReference type="AlphaFoldDB" id="A0A931A8L2"/>
<comment type="caution">
    <text evidence="1">The sequence shown here is derived from an EMBL/GenBank/DDBJ whole genome shotgun (WGS) entry which is preliminary data.</text>
</comment>
<protein>
    <submittedName>
        <fullName evidence="1">Uncharacterized protein</fullName>
    </submittedName>
</protein>
<name>A0A931A8L2_9ACTN</name>
<dbReference type="Gene3D" id="3.40.50.720">
    <property type="entry name" value="NAD(P)-binding Rossmann-like Domain"/>
    <property type="match status" value="1"/>
</dbReference>
<dbReference type="EMBL" id="JADOGI010000037">
    <property type="protein sequence ID" value="MBF8187005.1"/>
    <property type="molecule type" value="Genomic_DNA"/>
</dbReference>
<gene>
    <name evidence="1" type="ORF">ITP53_14920</name>
</gene>
<dbReference type="Proteomes" id="UP000605361">
    <property type="component" value="Unassembled WGS sequence"/>
</dbReference>
<organism evidence="1 2">
    <name type="scientific">Nonomuraea cypriaca</name>
    <dbReference type="NCBI Taxonomy" id="1187855"/>
    <lineage>
        <taxon>Bacteria</taxon>
        <taxon>Bacillati</taxon>
        <taxon>Actinomycetota</taxon>
        <taxon>Actinomycetes</taxon>
        <taxon>Streptosporangiales</taxon>
        <taxon>Streptosporangiaceae</taxon>
        <taxon>Nonomuraea</taxon>
    </lineage>
</organism>
<evidence type="ECO:0000313" key="2">
    <source>
        <dbReference type="Proteomes" id="UP000605361"/>
    </source>
</evidence>
<evidence type="ECO:0000313" key="1">
    <source>
        <dbReference type="EMBL" id="MBF8187005.1"/>
    </source>
</evidence>
<keyword evidence="2" id="KW-1185">Reference proteome</keyword>
<accession>A0A931A8L2</accession>
<dbReference type="InterPro" id="IPR036291">
    <property type="entry name" value="NAD(P)-bd_dom_sf"/>
</dbReference>
<reference evidence="1" key="1">
    <citation type="submission" date="2020-11" db="EMBL/GenBank/DDBJ databases">
        <title>Whole-genome analyses of Nonomuraea sp. K274.</title>
        <authorList>
            <person name="Veyisoglu A."/>
        </authorList>
    </citation>
    <scope>NUCLEOTIDE SEQUENCE</scope>
    <source>
        <strain evidence="1">K274</strain>
    </source>
</reference>